<dbReference type="AlphaFoldDB" id="A0A928ZXW1"/>
<reference evidence="2" key="1">
    <citation type="submission" date="2020-10" db="EMBL/GenBank/DDBJ databases">
        <authorList>
            <person name="Castelo-Branco R."/>
            <person name="Eusebio N."/>
            <person name="Adriana R."/>
            <person name="Vieira A."/>
            <person name="Brugerolle De Fraissinette N."/>
            <person name="Rezende De Castro R."/>
            <person name="Schneider M.P."/>
            <person name="Vasconcelos V."/>
            <person name="Leao P.N."/>
        </authorList>
    </citation>
    <scope>NUCLEOTIDE SEQUENCE</scope>
    <source>
        <strain evidence="2">LEGE 11479</strain>
    </source>
</reference>
<gene>
    <name evidence="2" type="ORF">IQ260_22860</name>
</gene>
<evidence type="ECO:0000313" key="2">
    <source>
        <dbReference type="EMBL" id="MBE9069491.1"/>
    </source>
</evidence>
<dbReference type="InterPro" id="IPR045794">
    <property type="entry name" value="Trypco1"/>
</dbReference>
<sequence length="74" mass="8027">DQAIRNFQAMQGTIRTYTAHTLNAFKNMATANVDKVTLEFGIKVAGEGGVPYVTKGSAECNLKITVECSFPDQD</sequence>
<dbReference type="NCBIfam" id="NF041216">
    <property type="entry name" value="CU044_2847_fam"/>
    <property type="match status" value="1"/>
</dbReference>
<name>A0A928ZXW1_LEPEC</name>
<dbReference type="Proteomes" id="UP000615026">
    <property type="component" value="Unassembled WGS sequence"/>
</dbReference>
<evidence type="ECO:0000313" key="3">
    <source>
        <dbReference type="Proteomes" id="UP000615026"/>
    </source>
</evidence>
<proteinExistence type="predicted"/>
<dbReference type="EMBL" id="JADEXP010000280">
    <property type="protein sequence ID" value="MBE9069491.1"/>
    <property type="molecule type" value="Genomic_DNA"/>
</dbReference>
<dbReference type="Pfam" id="PF19493">
    <property type="entry name" value="Trypco1"/>
    <property type="match status" value="1"/>
</dbReference>
<organism evidence="2 3">
    <name type="scientific">Leptolyngbya cf. ectocarpi LEGE 11479</name>
    <dbReference type="NCBI Taxonomy" id="1828722"/>
    <lineage>
        <taxon>Bacteria</taxon>
        <taxon>Bacillati</taxon>
        <taxon>Cyanobacteriota</taxon>
        <taxon>Cyanophyceae</taxon>
        <taxon>Leptolyngbyales</taxon>
        <taxon>Leptolyngbyaceae</taxon>
        <taxon>Leptolyngbya group</taxon>
        <taxon>Leptolyngbya</taxon>
    </lineage>
</organism>
<feature type="non-terminal residue" evidence="2">
    <location>
        <position position="1"/>
    </location>
</feature>
<keyword evidence="3" id="KW-1185">Reference proteome</keyword>
<dbReference type="RefSeq" id="WP_265579578.1">
    <property type="nucleotide sequence ID" value="NZ_JADEXP010000280.1"/>
</dbReference>
<protein>
    <recommendedName>
        <fullName evidence="1">Trypsin-co-occurring domain-containing protein</fullName>
    </recommendedName>
</protein>
<comment type="caution">
    <text evidence="2">The sequence shown here is derived from an EMBL/GenBank/DDBJ whole genome shotgun (WGS) entry which is preliminary data.</text>
</comment>
<feature type="domain" description="Trypsin-co-occurring" evidence="1">
    <location>
        <begin position="2"/>
        <end position="69"/>
    </location>
</feature>
<evidence type="ECO:0000259" key="1">
    <source>
        <dbReference type="Pfam" id="PF19493"/>
    </source>
</evidence>
<accession>A0A928ZXW1</accession>